<dbReference type="NCBIfam" id="NF005872">
    <property type="entry name" value="PRK07812.1"/>
    <property type="match status" value="1"/>
</dbReference>
<dbReference type="SUPFAM" id="SSF53383">
    <property type="entry name" value="PLP-dependent transferases"/>
    <property type="match status" value="1"/>
</dbReference>
<protein>
    <submittedName>
        <fullName evidence="7">Bifunctional o-acetylhomoserine/o-acetylserine sulfhydrylase</fullName>
        <ecNumber evidence="7">2.5.1.47</ecNumber>
    </submittedName>
</protein>
<dbReference type="PANTHER" id="PTHR43797:SF2">
    <property type="entry name" value="HOMOCYSTEINE_CYSTEINE SYNTHASE"/>
    <property type="match status" value="1"/>
</dbReference>
<dbReference type="Proteomes" id="UP001138997">
    <property type="component" value="Unassembled WGS sequence"/>
</dbReference>
<keyword evidence="3 7" id="KW-0808">Transferase</keyword>
<dbReference type="GO" id="GO:0005737">
    <property type="term" value="C:cytoplasm"/>
    <property type="evidence" value="ECO:0007669"/>
    <property type="project" value="TreeGrafter"/>
</dbReference>
<evidence type="ECO:0000256" key="3">
    <source>
        <dbReference type="ARBA" id="ARBA00022679"/>
    </source>
</evidence>
<dbReference type="CDD" id="cd00614">
    <property type="entry name" value="CGS_like"/>
    <property type="match status" value="1"/>
</dbReference>
<dbReference type="AlphaFoldDB" id="A0A9X1SVM8"/>
<accession>A0A9X1SVM8</accession>
<comment type="caution">
    <text evidence="7">The sequence shown here is derived from an EMBL/GenBank/DDBJ whole genome shotgun (WGS) entry which is preliminary data.</text>
</comment>
<dbReference type="Pfam" id="PF01053">
    <property type="entry name" value="Cys_Met_Meta_PP"/>
    <property type="match status" value="1"/>
</dbReference>
<dbReference type="PROSITE" id="PS00868">
    <property type="entry name" value="CYS_MET_METAB_PP"/>
    <property type="match status" value="1"/>
</dbReference>
<dbReference type="EC" id="2.5.1.47" evidence="7"/>
<evidence type="ECO:0000256" key="2">
    <source>
        <dbReference type="ARBA" id="ARBA00009077"/>
    </source>
</evidence>
<keyword evidence="4 5" id="KW-0663">Pyridoxal phosphate</keyword>
<dbReference type="InterPro" id="IPR054542">
    <property type="entry name" value="Cys_met_metab_PP"/>
</dbReference>
<dbReference type="InterPro" id="IPR015421">
    <property type="entry name" value="PyrdxlP-dep_Trfase_major"/>
</dbReference>
<feature type="modified residue" description="N6-(pyridoxal phosphate)lysine" evidence="5">
    <location>
        <position position="209"/>
    </location>
</feature>
<dbReference type="GO" id="GO:0019346">
    <property type="term" value="P:transsulfuration"/>
    <property type="evidence" value="ECO:0007669"/>
    <property type="project" value="InterPro"/>
</dbReference>
<dbReference type="NCBIfam" id="TIGR01326">
    <property type="entry name" value="OAH_OAS_sulfhy"/>
    <property type="match status" value="1"/>
</dbReference>
<dbReference type="InterPro" id="IPR015422">
    <property type="entry name" value="PyrdxlP-dep_Trfase_small"/>
</dbReference>
<reference evidence="7" key="1">
    <citation type="submission" date="2021-11" db="EMBL/GenBank/DDBJ databases">
        <title>Streptomyces corallinus and Kineosporia corallina sp. nov., two new coral-derived marine actinobacteria.</title>
        <authorList>
            <person name="Buangrab K."/>
            <person name="Sutthacheep M."/>
            <person name="Yeemin T."/>
            <person name="Harunari E."/>
            <person name="Igarashi Y."/>
            <person name="Sripreechasak P."/>
            <person name="Kanchanasin P."/>
            <person name="Tanasupawat S."/>
            <person name="Phongsopitanun W."/>
        </authorList>
    </citation>
    <scope>NUCLEOTIDE SEQUENCE</scope>
    <source>
        <strain evidence="7">JCM 31032</strain>
    </source>
</reference>
<dbReference type="Gene3D" id="3.40.640.10">
    <property type="entry name" value="Type I PLP-dependent aspartate aminotransferase-like (Major domain)"/>
    <property type="match status" value="1"/>
</dbReference>
<dbReference type="PANTHER" id="PTHR43797">
    <property type="entry name" value="HOMOCYSTEINE/CYSTEINE SYNTHASE"/>
    <property type="match status" value="1"/>
</dbReference>
<dbReference type="Gene3D" id="3.90.1150.10">
    <property type="entry name" value="Aspartate Aminotransferase, domain 1"/>
    <property type="match status" value="1"/>
</dbReference>
<dbReference type="InterPro" id="IPR015424">
    <property type="entry name" value="PyrdxlP-dep_Trfase"/>
</dbReference>
<sequence length="438" mass="46834">MSTDWSFETRQIHAGQTPDAATGARALPIYQTTSYVFDSTEHAANLFGLKEFGNIYTRLNNPTTDVVEQRLASLEGGVGALLVASGQSAETLALLNVAEAGDHIVASPSLYGGTYNLLHYTFPKLGIEVSFVADPDDLESWRSAVRPNTKAFFAETISNPKQDVLDIEGVAGVAHQAGVPLVVDNTVATPYLIRPLEWGADVVVHSATKYIGGHGGAIAGVIVDGGKFDYAAQPERFPGFNQPDPSYHGLVYGRDLGVGSPLGANLSYILKARVQLLRDLGPAASPFNAWVIAQGLETLSLRIERHVENAQKVANWLQERPEVESVAYAGLPTSPWYELGRKYAPKGTGAIVAFEIKGGVEAGRRFVDALELHSLVANIGDVRSLVIHPASTTHSQLTEEEQRATGVTPGLVRLSVGLENITDILADLEAGFRAAEVG</sequence>
<dbReference type="InterPro" id="IPR000277">
    <property type="entry name" value="Cys/Met-Metab_PyrdxlP-dep_enz"/>
</dbReference>
<comment type="cofactor">
    <cofactor evidence="1 6">
        <name>pyridoxal 5'-phosphate</name>
        <dbReference type="ChEBI" id="CHEBI:597326"/>
    </cofactor>
</comment>
<evidence type="ECO:0000256" key="4">
    <source>
        <dbReference type="ARBA" id="ARBA00022898"/>
    </source>
</evidence>
<evidence type="ECO:0000313" key="7">
    <source>
        <dbReference type="EMBL" id="MCD5314172.1"/>
    </source>
</evidence>
<organism evidence="7 8">
    <name type="scientific">Kineosporia babensis</name>
    <dbReference type="NCBI Taxonomy" id="499548"/>
    <lineage>
        <taxon>Bacteria</taxon>
        <taxon>Bacillati</taxon>
        <taxon>Actinomycetota</taxon>
        <taxon>Actinomycetes</taxon>
        <taxon>Kineosporiales</taxon>
        <taxon>Kineosporiaceae</taxon>
        <taxon>Kineosporia</taxon>
    </lineage>
</organism>
<evidence type="ECO:0000256" key="6">
    <source>
        <dbReference type="RuleBase" id="RU362118"/>
    </source>
</evidence>
<dbReference type="InterPro" id="IPR006235">
    <property type="entry name" value="OAc-hSer/O-AcSer_sulfhydrylase"/>
</dbReference>
<dbReference type="GO" id="GO:0030170">
    <property type="term" value="F:pyridoxal phosphate binding"/>
    <property type="evidence" value="ECO:0007669"/>
    <property type="project" value="InterPro"/>
</dbReference>
<keyword evidence="8" id="KW-1185">Reference proteome</keyword>
<proteinExistence type="inferred from homology"/>
<dbReference type="GO" id="GO:0006535">
    <property type="term" value="P:cysteine biosynthetic process from serine"/>
    <property type="evidence" value="ECO:0007669"/>
    <property type="project" value="TreeGrafter"/>
</dbReference>
<dbReference type="EMBL" id="JAJOMB010000015">
    <property type="protein sequence ID" value="MCD5314172.1"/>
    <property type="molecule type" value="Genomic_DNA"/>
</dbReference>
<dbReference type="GO" id="GO:0004124">
    <property type="term" value="F:cysteine synthase activity"/>
    <property type="evidence" value="ECO:0007669"/>
    <property type="project" value="UniProtKB-EC"/>
</dbReference>
<evidence type="ECO:0000313" key="8">
    <source>
        <dbReference type="Proteomes" id="UP001138997"/>
    </source>
</evidence>
<evidence type="ECO:0000256" key="5">
    <source>
        <dbReference type="PIRSR" id="PIRSR001434-2"/>
    </source>
</evidence>
<evidence type="ECO:0000256" key="1">
    <source>
        <dbReference type="ARBA" id="ARBA00001933"/>
    </source>
</evidence>
<dbReference type="RefSeq" id="WP_231446472.1">
    <property type="nucleotide sequence ID" value="NZ_JAJOMB010000015.1"/>
</dbReference>
<name>A0A9X1SVM8_9ACTN</name>
<dbReference type="GO" id="GO:0003961">
    <property type="term" value="F:O-acetylhomoserine aminocarboxypropyltransferase activity"/>
    <property type="evidence" value="ECO:0007669"/>
    <property type="project" value="TreeGrafter"/>
</dbReference>
<comment type="similarity">
    <text evidence="2 6">Belongs to the trans-sulfuration enzymes family.</text>
</comment>
<dbReference type="PIRSF" id="PIRSF001434">
    <property type="entry name" value="CGS"/>
    <property type="match status" value="1"/>
</dbReference>
<dbReference type="GO" id="GO:0071269">
    <property type="term" value="P:L-homocysteine biosynthetic process"/>
    <property type="evidence" value="ECO:0007669"/>
    <property type="project" value="TreeGrafter"/>
</dbReference>
<gene>
    <name evidence="7" type="ORF">LR394_24995</name>
</gene>
<dbReference type="FunFam" id="3.40.640.10:FF:000035">
    <property type="entry name" value="O-succinylhomoserine sulfhydrylase"/>
    <property type="match status" value="1"/>
</dbReference>